<accession>A0A7J7EEM2</accession>
<keyword evidence="3" id="KW-0649">Protein kinase inhibitor</keyword>
<feature type="region of interest" description="Disordered" evidence="4">
    <location>
        <begin position="140"/>
        <end position="159"/>
    </location>
</feature>
<evidence type="ECO:0000256" key="3">
    <source>
        <dbReference type="ARBA" id="ARBA00023013"/>
    </source>
</evidence>
<dbReference type="GO" id="GO:0004862">
    <property type="term" value="F:cAMP-dependent protein kinase inhibitor activity"/>
    <property type="evidence" value="ECO:0007669"/>
    <property type="project" value="InterPro"/>
</dbReference>
<evidence type="ECO:0000313" key="6">
    <source>
        <dbReference type="Proteomes" id="UP000551758"/>
    </source>
</evidence>
<organism evidence="5 6">
    <name type="scientific">Diceros bicornis minor</name>
    <name type="common">South-central black rhinoceros</name>
    <dbReference type="NCBI Taxonomy" id="77932"/>
    <lineage>
        <taxon>Eukaryota</taxon>
        <taxon>Metazoa</taxon>
        <taxon>Chordata</taxon>
        <taxon>Craniata</taxon>
        <taxon>Vertebrata</taxon>
        <taxon>Euteleostomi</taxon>
        <taxon>Mammalia</taxon>
        <taxon>Eutheria</taxon>
        <taxon>Laurasiatheria</taxon>
        <taxon>Perissodactyla</taxon>
        <taxon>Rhinocerotidae</taxon>
        <taxon>Diceros</taxon>
    </lineage>
</organism>
<comment type="similarity">
    <text evidence="2">Belongs to the PKI family.</text>
</comment>
<dbReference type="EMBL" id="JACDTQ010003365">
    <property type="protein sequence ID" value="KAF5914209.1"/>
    <property type="molecule type" value="Genomic_DNA"/>
</dbReference>
<feature type="region of interest" description="Disordered" evidence="4">
    <location>
        <begin position="56"/>
        <end position="90"/>
    </location>
</feature>
<dbReference type="Pfam" id="PF02827">
    <property type="entry name" value="PKI"/>
    <property type="match status" value="1"/>
</dbReference>
<evidence type="ECO:0000256" key="4">
    <source>
        <dbReference type="SAM" id="MobiDB-lite"/>
    </source>
</evidence>
<dbReference type="PANTHER" id="PTHR15416">
    <property type="entry name" value="CAMP-DEPENDENT PROTEIN KINASE INHIBITOR/PKI"/>
    <property type="match status" value="1"/>
</dbReference>
<proteinExistence type="inferred from homology"/>
<protein>
    <submittedName>
        <fullName evidence="5">Uncharacterized protein</fullName>
    </submittedName>
</protein>
<gene>
    <name evidence="5" type="ORF">HPG69_005059</name>
</gene>
<comment type="function">
    <text evidence="1">Extremely potent competitive inhibitor of cAMP-dependent protein kinase activity, this protein interacts with the catalytic subunit of the enzyme after the cAMP-induced dissociation of its regulatory chains.</text>
</comment>
<evidence type="ECO:0000313" key="5">
    <source>
        <dbReference type="EMBL" id="KAF5914209.1"/>
    </source>
</evidence>
<keyword evidence="6" id="KW-1185">Reference proteome</keyword>
<name>A0A7J7EEM2_DICBM</name>
<evidence type="ECO:0000256" key="1">
    <source>
        <dbReference type="ARBA" id="ARBA00002844"/>
    </source>
</evidence>
<dbReference type="AlphaFoldDB" id="A0A7J7EEM2"/>
<reference evidence="5 6" key="1">
    <citation type="journal article" date="2020" name="Mol. Biol. Evol.">
        <title>Interspecific Gene Flow and the Evolution of Specialization in Black and White Rhinoceros.</title>
        <authorList>
            <person name="Moodley Y."/>
            <person name="Westbury M.V."/>
            <person name="Russo I.M."/>
            <person name="Gopalakrishnan S."/>
            <person name="Rakotoarivelo A."/>
            <person name="Olsen R.A."/>
            <person name="Prost S."/>
            <person name="Tunstall T."/>
            <person name="Ryder O.A."/>
            <person name="Dalen L."/>
            <person name="Bruford M.W."/>
        </authorList>
    </citation>
    <scope>NUCLEOTIDE SEQUENCE [LARGE SCALE GENOMIC DNA]</scope>
    <source>
        <strain evidence="5">SBR-YM</strain>
        <tissue evidence="5">Skin</tissue>
    </source>
</reference>
<dbReference type="InterPro" id="IPR004171">
    <property type="entry name" value="cAMP_dep_PKI"/>
</dbReference>
<dbReference type="Proteomes" id="UP000551758">
    <property type="component" value="Unassembled WGS sequence"/>
</dbReference>
<sequence length="159" mass="17217">MQEGQRKETRPEERGSGTVEAEFSYLDFISCDRTGHQTAFPGIQGDSGAVSVRKLAGDLGKLAPGGQKDRRRRAPQTRRQPASAVTGQPRLESDLAQGGWKRDLLSPPGRGVLALAQIRVKGTPRDHCGPNPGKALCPHPQAPHSHHLLPMPGYTFQTL</sequence>
<evidence type="ECO:0000256" key="2">
    <source>
        <dbReference type="ARBA" id="ARBA00006393"/>
    </source>
</evidence>
<comment type="caution">
    <text evidence="5">The sequence shown here is derived from an EMBL/GenBank/DDBJ whole genome shotgun (WGS) entry which is preliminary data.</text>
</comment>